<evidence type="ECO:0000259" key="1">
    <source>
        <dbReference type="Pfam" id="PF13223"/>
    </source>
</evidence>
<keyword evidence="3" id="KW-1185">Reference proteome</keyword>
<evidence type="ECO:0000313" key="3">
    <source>
        <dbReference type="Proteomes" id="UP000288178"/>
    </source>
</evidence>
<dbReference type="Pfam" id="PF13223">
    <property type="entry name" value="DUF4031"/>
    <property type="match status" value="1"/>
</dbReference>
<dbReference type="Proteomes" id="UP000288178">
    <property type="component" value="Unassembled WGS sequence"/>
</dbReference>
<reference evidence="2 3" key="1">
    <citation type="submission" date="2019-01" db="EMBL/GenBank/DDBJ databases">
        <authorList>
            <person name="Chen W.-M."/>
        </authorList>
    </citation>
    <scope>NUCLEOTIDE SEQUENCE [LARGE SCALE GENOMIC DNA]</scope>
    <source>
        <strain evidence="2 3">ICH-3</strain>
    </source>
</reference>
<feature type="domain" description="DUF4031" evidence="1">
    <location>
        <begin position="2"/>
        <end position="79"/>
    </location>
</feature>
<dbReference type="OrthoDB" id="9808993at2"/>
<comment type="caution">
    <text evidence="2">The sequence shown here is derived from an EMBL/GenBank/DDBJ whole genome shotgun (WGS) entry which is preliminary data.</text>
</comment>
<organism evidence="2 3">
    <name type="scientific">Rubrivivax albus</name>
    <dbReference type="NCBI Taxonomy" id="2499835"/>
    <lineage>
        <taxon>Bacteria</taxon>
        <taxon>Pseudomonadati</taxon>
        <taxon>Pseudomonadota</taxon>
        <taxon>Betaproteobacteria</taxon>
        <taxon>Burkholderiales</taxon>
        <taxon>Sphaerotilaceae</taxon>
        <taxon>Rubrivivax</taxon>
    </lineage>
</organism>
<dbReference type="EMBL" id="SACT01000012">
    <property type="protein sequence ID" value="RVT48013.1"/>
    <property type="molecule type" value="Genomic_DNA"/>
</dbReference>
<name>A0A3S2TIR7_9BURK</name>
<accession>A0A3S2TIR7</accession>
<protein>
    <submittedName>
        <fullName evidence="2">DUF4031 domain-containing protein</fullName>
    </submittedName>
</protein>
<sequence length="100" mass="10833">MVYVDDADVPKYGRGWCHLTADSLGELHAFAARIGLPARAFHRGARHPHYDINADQRLKALRSGAHPVSPREVVRIAKQVFVPPPAVASSPGDAQVALFA</sequence>
<dbReference type="AlphaFoldDB" id="A0A3S2TIR7"/>
<evidence type="ECO:0000313" key="2">
    <source>
        <dbReference type="EMBL" id="RVT48013.1"/>
    </source>
</evidence>
<dbReference type="RefSeq" id="WP_128201305.1">
    <property type="nucleotide sequence ID" value="NZ_SACT01000012.1"/>
</dbReference>
<gene>
    <name evidence="2" type="ORF">ENE75_23535</name>
</gene>
<proteinExistence type="predicted"/>
<dbReference type="InterPro" id="IPR025109">
    <property type="entry name" value="DUF4031"/>
</dbReference>